<reference evidence="2" key="1">
    <citation type="submission" date="2015-09" db="EMBL/GenBank/DDBJ databases">
        <title>Prevalence of NDMs in South Africa.</title>
        <authorList>
            <person name="Osei Sekyere J."/>
            <person name="Govinden U."/>
            <person name="Essack S."/>
            <person name="Haldorsen B."/>
            <person name="Samuelsen O."/>
            <person name="Aasnaes B."/>
            <person name="Sundsfjord A."/>
        </authorList>
    </citation>
    <scope>NUCLEOTIDE SEQUENCE [LARGE SCALE GENOMIC DNA]</scope>
    <source>
        <strain evidence="2">ST62:944112508</strain>
    </source>
</reference>
<evidence type="ECO:0008006" key="3">
    <source>
        <dbReference type="Google" id="ProtNLM"/>
    </source>
</evidence>
<comment type="caution">
    <text evidence="1">The sequence shown here is derived from an EMBL/GenBank/DDBJ whole genome shotgun (WGS) entry which is preliminary data.</text>
</comment>
<proteinExistence type="predicted"/>
<organism evidence="1 2">
    <name type="scientific">Citrobacter freundii</name>
    <dbReference type="NCBI Taxonomy" id="546"/>
    <lineage>
        <taxon>Bacteria</taxon>
        <taxon>Pseudomonadati</taxon>
        <taxon>Pseudomonadota</taxon>
        <taxon>Gammaproteobacteria</taxon>
        <taxon>Enterobacterales</taxon>
        <taxon>Enterobacteriaceae</taxon>
        <taxon>Citrobacter</taxon>
        <taxon>Citrobacter freundii complex</taxon>
    </lineage>
</organism>
<reference evidence="1 2" key="2">
    <citation type="journal article" date="2017" name="PLoS ONE">
        <title>Genomic and phenotypic characterisation of fluoroquinolone resistance mechanisms in Enterobacteriaceae in Durban, South Africa.</title>
        <authorList>
            <person name="Osei Sekyere J."/>
            <person name="Amoako D.G."/>
        </authorList>
    </citation>
    <scope>NUCLEOTIDE SEQUENCE [LARGE SCALE GENOMIC DNA]</scope>
    <source>
        <strain evidence="1 2">ST62:944112508</strain>
    </source>
</reference>
<accession>A0AA40TIH2</accession>
<name>A0AA40TIH2_CITFR</name>
<gene>
    <name evidence="1" type="ORF">AN672_23855</name>
</gene>
<dbReference type="AlphaFoldDB" id="A0AA40TIH2"/>
<evidence type="ECO:0000313" key="1">
    <source>
        <dbReference type="EMBL" id="KPR49870.1"/>
    </source>
</evidence>
<protein>
    <recommendedName>
        <fullName evidence="3">Phage protein</fullName>
    </recommendedName>
</protein>
<dbReference type="EMBL" id="LJEB01000131">
    <property type="protein sequence ID" value="KPR49870.1"/>
    <property type="molecule type" value="Genomic_DNA"/>
</dbReference>
<dbReference type="Proteomes" id="UP000050520">
    <property type="component" value="Unassembled WGS sequence"/>
</dbReference>
<dbReference type="RefSeq" id="WP_057064750.1">
    <property type="nucleotide sequence ID" value="NZ_LJEB01000131.1"/>
</dbReference>
<evidence type="ECO:0000313" key="2">
    <source>
        <dbReference type="Proteomes" id="UP000050520"/>
    </source>
</evidence>
<sequence>MSNREEFEYEAGQELKLPVSIIKQARMGDGYDHAFDSMNVMQPLNQWWHWWQAGREGMDKKFTDMTVQLANAESKCRELAAENVGLKNFIIKDCHVAHIEPETFYEEEVTRYVSADGYEPETPATEAFLAEVRAQGVEMFAEQAAKSLSGGYVIVAKEFTAQLRKGAAL</sequence>